<dbReference type="InterPro" id="IPR000975">
    <property type="entry name" value="IL-1_fam"/>
</dbReference>
<dbReference type="GO" id="GO:0005125">
    <property type="term" value="F:cytokine activity"/>
    <property type="evidence" value="ECO:0007669"/>
    <property type="project" value="UniProtKB-UniRule"/>
</dbReference>
<keyword evidence="9" id="KW-0395">Inflammatory response</keyword>
<dbReference type="GO" id="GO:0005764">
    <property type="term" value="C:lysosome"/>
    <property type="evidence" value="ECO:0007669"/>
    <property type="project" value="UniProtKB-SubCell"/>
</dbReference>
<evidence type="ECO:0000256" key="5">
    <source>
        <dbReference type="ARBA" id="ARBA00022490"/>
    </source>
</evidence>
<dbReference type="GO" id="GO:0042119">
    <property type="term" value="P:neutrophil activation"/>
    <property type="evidence" value="ECO:0007669"/>
    <property type="project" value="TreeGrafter"/>
</dbReference>
<dbReference type="GO" id="GO:0048246">
    <property type="term" value="P:macrophage chemotaxis"/>
    <property type="evidence" value="ECO:0007669"/>
    <property type="project" value="TreeGrafter"/>
</dbReference>
<dbReference type="EMBL" id="AY383480">
    <property type="protein sequence ID" value="AAQ89601.1"/>
    <property type="molecule type" value="mRNA"/>
</dbReference>
<evidence type="ECO:0000256" key="2">
    <source>
        <dbReference type="ARBA" id="ARBA00004514"/>
    </source>
</evidence>
<evidence type="ECO:0000256" key="3">
    <source>
        <dbReference type="ARBA" id="ARBA00004550"/>
    </source>
</evidence>
<dbReference type="PRINTS" id="PR01359">
    <property type="entry name" value="INTRLEUKIN1B"/>
</dbReference>
<dbReference type="GO" id="GO:0005829">
    <property type="term" value="C:cytosol"/>
    <property type="evidence" value="ECO:0007669"/>
    <property type="project" value="UniProtKB-SubCell"/>
</dbReference>
<dbReference type="Pfam" id="PF00340">
    <property type="entry name" value="IL1"/>
    <property type="match status" value="1"/>
</dbReference>
<evidence type="ECO:0000256" key="9">
    <source>
        <dbReference type="ARBA" id="ARBA00023198"/>
    </source>
</evidence>
<dbReference type="PRINTS" id="PR00264">
    <property type="entry name" value="INTERLEUKIN1"/>
</dbReference>
<dbReference type="GO" id="GO:0051781">
    <property type="term" value="P:positive regulation of cell division"/>
    <property type="evidence" value="ECO:0007669"/>
    <property type="project" value="UniProtKB-KW"/>
</dbReference>
<dbReference type="GO" id="GO:0006955">
    <property type="term" value="P:immune response"/>
    <property type="evidence" value="ECO:0007669"/>
    <property type="project" value="InterPro"/>
</dbReference>
<name>Q6TXV5_LATJA</name>
<protein>
    <recommendedName>
        <fullName evidence="12">Interleukin-1</fullName>
    </recommendedName>
</protein>
<evidence type="ECO:0000256" key="12">
    <source>
        <dbReference type="RuleBase" id="RU003753"/>
    </source>
</evidence>
<dbReference type="Gene3D" id="2.80.10.50">
    <property type="match status" value="1"/>
</dbReference>
<evidence type="ECO:0000256" key="4">
    <source>
        <dbReference type="ARBA" id="ARBA00010448"/>
    </source>
</evidence>
<evidence type="ECO:0000256" key="11">
    <source>
        <dbReference type="ARBA" id="ARBA00023246"/>
    </source>
</evidence>
<accession>Q6TXV5</accession>
<dbReference type="GO" id="GO:0019221">
    <property type="term" value="P:cytokine-mediated signaling pathway"/>
    <property type="evidence" value="ECO:0007669"/>
    <property type="project" value="TreeGrafter"/>
</dbReference>
<keyword evidence="7 12" id="KW-0964">Secreted</keyword>
<reference evidence="13" key="1">
    <citation type="submission" date="2003-09" db="EMBL/GenBank/DDBJ databases">
        <title>Molecular cloning IL-1beta from Lateolabrax japonicus and expression analysis.</title>
        <authorList>
            <person name="Qiu L."/>
            <person name="Song L."/>
            <person name="Cai Z."/>
            <person name="Wu L."/>
            <person name="Wang L."/>
            <person name="Li H."/>
            <person name="Xiang J."/>
        </authorList>
    </citation>
    <scope>NUCLEOTIDE SEQUENCE</scope>
</reference>
<proteinExistence type="evidence at transcript level"/>
<dbReference type="GO" id="GO:0071222">
    <property type="term" value="P:cellular response to lipopolysaccharide"/>
    <property type="evidence" value="ECO:0007669"/>
    <property type="project" value="TreeGrafter"/>
</dbReference>
<dbReference type="InterPro" id="IPR008996">
    <property type="entry name" value="IL1/FGF"/>
</dbReference>
<dbReference type="PANTHER" id="PTHR10078:SF30">
    <property type="entry name" value="INTERLEUKIN-1 BETA"/>
    <property type="match status" value="1"/>
</dbReference>
<evidence type="ECO:0000256" key="6">
    <source>
        <dbReference type="ARBA" id="ARBA00022514"/>
    </source>
</evidence>
<dbReference type="GO" id="GO:0010628">
    <property type="term" value="P:positive regulation of gene expression"/>
    <property type="evidence" value="ECO:0007669"/>
    <property type="project" value="TreeGrafter"/>
</dbReference>
<evidence type="ECO:0000313" key="13">
    <source>
        <dbReference type="EMBL" id="AAQ89601.1"/>
    </source>
</evidence>
<evidence type="ECO:0000256" key="8">
    <source>
        <dbReference type="ARBA" id="ARBA00022620"/>
    </source>
</evidence>
<keyword evidence="11" id="KW-0497">Mitogen</keyword>
<dbReference type="GO" id="GO:1901222">
    <property type="term" value="P:regulation of non-canonical NF-kappaB signal transduction"/>
    <property type="evidence" value="ECO:0007669"/>
    <property type="project" value="TreeGrafter"/>
</dbReference>
<dbReference type="GO" id="GO:0005615">
    <property type="term" value="C:extracellular space"/>
    <property type="evidence" value="ECO:0007669"/>
    <property type="project" value="UniProtKB-KW"/>
</dbReference>
<dbReference type="AlphaFoldDB" id="Q6TXV5"/>
<dbReference type="PANTHER" id="PTHR10078">
    <property type="entry name" value="INTERLEUKIN-1 FAMILY MEMBER"/>
    <property type="match status" value="1"/>
</dbReference>
<keyword evidence="6" id="KW-0202">Cytokine</keyword>
<sequence length="258" mass="29054">MESQMKCNMSEMWRSKMPSGMDLEISHHPIMKMKHVVNIIIAMERFKSSATESLLGTEFRDENLLNIMLDNIVEEQIVFERSSTPPAQFTWTGKELYNVTDSEKRSLILVQNSMELHAVMLQGGSDCQKVCLNMSTYVHPAPSSEARTVALNIKGKNLYLSCHKDGEGPCTLHLEAVEDSSLLNIASGSDMVRFLFNKQTTGLNITTLRSVPFNDWYISTAKQDKKPVEMCLETAQRHRTFNLDLALEAASECQVSPS</sequence>
<dbReference type="PRINTS" id="PR01357">
    <property type="entry name" value="INTRLEUKN1AB"/>
</dbReference>
<comment type="subcellular location">
    <subcellularLocation>
        <location evidence="2">Cytoplasm</location>
        <location evidence="2">Cytosol</location>
    </subcellularLocation>
    <subcellularLocation>
        <location evidence="1">Lysosome</location>
    </subcellularLocation>
    <subcellularLocation>
        <location evidence="3">Secreted</location>
        <location evidence="3">Extracellular exosome</location>
    </subcellularLocation>
</comment>
<comment type="similarity">
    <text evidence="4 12">Belongs to the IL-1 family.</text>
</comment>
<evidence type="ECO:0000256" key="10">
    <source>
        <dbReference type="ARBA" id="ARBA00023228"/>
    </source>
</evidence>
<dbReference type="GO" id="GO:0001660">
    <property type="term" value="P:fever generation"/>
    <property type="evidence" value="ECO:0007669"/>
    <property type="project" value="UniProtKB-KW"/>
</dbReference>
<dbReference type="SUPFAM" id="SSF50353">
    <property type="entry name" value="Cytokine"/>
    <property type="match status" value="1"/>
</dbReference>
<evidence type="ECO:0000256" key="1">
    <source>
        <dbReference type="ARBA" id="ARBA00004371"/>
    </source>
</evidence>
<evidence type="ECO:0000256" key="7">
    <source>
        <dbReference type="ARBA" id="ARBA00022525"/>
    </source>
</evidence>
<dbReference type="SMART" id="SM00125">
    <property type="entry name" value="IL1"/>
    <property type="match status" value="1"/>
</dbReference>
<organism evidence="13">
    <name type="scientific">Lateolabrax japonicus</name>
    <name type="common">Japanese sea perch</name>
    <name type="synonym">Japanese sea bass</name>
    <dbReference type="NCBI Taxonomy" id="8164"/>
    <lineage>
        <taxon>Eukaryota</taxon>
        <taxon>Metazoa</taxon>
        <taxon>Chordata</taxon>
        <taxon>Craniata</taxon>
        <taxon>Vertebrata</taxon>
        <taxon>Euteleostomi</taxon>
        <taxon>Actinopterygii</taxon>
        <taxon>Neopterygii</taxon>
        <taxon>Teleostei</taxon>
        <taxon>Neoteleostei</taxon>
        <taxon>Acanthomorphata</taxon>
        <taxon>Eupercaria</taxon>
        <taxon>Acropomatiformes</taxon>
        <taxon>Lateolabracidae</taxon>
        <taxon>Lateolabrax</taxon>
    </lineage>
</organism>
<dbReference type="GO" id="GO:0005149">
    <property type="term" value="F:interleukin-1 receptor binding"/>
    <property type="evidence" value="ECO:0007669"/>
    <property type="project" value="UniProtKB-UniRule"/>
</dbReference>
<keyword evidence="5" id="KW-0963">Cytoplasm</keyword>
<dbReference type="CDD" id="cd23296">
    <property type="entry name" value="beta-trefoil_IL1B"/>
    <property type="match status" value="1"/>
</dbReference>
<keyword evidence="8" id="KW-0666">Pyrogen</keyword>
<keyword evidence="10" id="KW-0458">Lysosome</keyword>